<feature type="non-terminal residue" evidence="7">
    <location>
        <position position="1"/>
    </location>
</feature>
<dbReference type="SUPFAM" id="SSF48726">
    <property type="entry name" value="Immunoglobulin"/>
    <property type="match status" value="1"/>
</dbReference>
<comment type="caution">
    <text evidence="7">The sequence shown here is derived from an EMBL/GenBank/DDBJ whole genome shotgun (WGS) entry which is preliminary data.</text>
</comment>
<reference evidence="7 8" key="1">
    <citation type="submission" date="2019-09" db="EMBL/GenBank/DDBJ databases">
        <title>Bird 10,000 Genomes (B10K) Project - Family phase.</title>
        <authorList>
            <person name="Zhang G."/>
        </authorList>
    </citation>
    <scope>NUCLEOTIDE SEQUENCE [LARGE SCALE GENOMIC DNA]</scope>
    <source>
        <strain evidence="7">B10K-DU-001-04</strain>
        <tissue evidence="7">Muscle</tissue>
    </source>
</reference>
<evidence type="ECO:0000256" key="3">
    <source>
        <dbReference type="ARBA" id="ARBA00023319"/>
    </source>
</evidence>
<dbReference type="EMBL" id="VWZE01013121">
    <property type="protein sequence ID" value="NXF91593.1"/>
    <property type="molecule type" value="Genomic_DNA"/>
</dbReference>
<evidence type="ECO:0000256" key="5">
    <source>
        <dbReference type="SAM" id="Phobius"/>
    </source>
</evidence>
<dbReference type="InterPro" id="IPR007110">
    <property type="entry name" value="Ig-like_dom"/>
</dbReference>
<keyword evidence="8" id="KW-1185">Reference proteome</keyword>
<feature type="transmembrane region" description="Helical" evidence="5">
    <location>
        <begin position="141"/>
        <end position="163"/>
    </location>
</feature>
<dbReference type="PROSITE" id="PS50835">
    <property type="entry name" value="IG_LIKE"/>
    <property type="match status" value="1"/>
</dbReference>
<keyword evidence="5" id="KW-0812">Transmembrane</keyword>
<dbReference type="SMART" id="SM00409">
    <property type="entry name" value="IG"/>
    <property type="match status" value="1"/>
</dbReference>
<dbReference type="CDD" id="cd05716">
    <property type="entry name" value="IgV_pIgR_like"/>
    <property type="match status" value="1"/>
</dbReference>
<dbReference type="InterPro" id="IPR013106">
    <property type="entry name" value="Ig_V-set"/>
</dbReference>
<gene>
    <name evidence="7" type="primary">Trem2</name>
    <name evidence="7" type="ORF">EUBBOU_R14102</name>
</gene>
<dbReference type="GO" id="GO:0009986">
    <property type="term" value="C:cell surface"/>
    <property type="evidence" value="ECO:0007669"/>
    <property type="project" value="TreeGrafter"/>
</dbReference>
<keyword evidence="2" id="KW-1015">Disulfide bond</keyword>
<keyword evidence="3" id="KW-0393">Immunoglobulin domain</keyword>
<dbReference type="PANTHER" id="PTHR16423">
    <property type="entry name" value="TREM-LIKE TRANSCRIPT PROTEIN"/>
    <property type="match status" value="1"/>
</dbReference>
<dbReference type="GO" id="GO:0038023">
    <property type="term" value="F:signaling receptor activity"/>
    <property type="evidence" value="ECO:0007669"/>
    <property type="project" value="TreeGrafter"/>
</dbReference>
<feature type="domain" description="Ig-like" evidence="6">
    <location>
        <begin position="15"/>
        <end position="107"/>
    </location>
</feature>
<feature type="region of interest" description="Disordered" evidence="4">
    <location>
        <begin position="171"/>
        <end position="200"/>
    </location>
</feature>
<dbReference type="PANTHER" id="PTHR16423:SF6">
    <property type="entry name" value="TRIGGERING RECEPTOR EXPRESSED ON MYELOID CELLS 2-RELATED"/>
    <property type="match status" value="1"/>
</dbReference>
<evidence type="ECO:0000259" key="6">
    <source>
        <dbReference type="PROSITE" id="PS50835"/>
    </source>
</evidence>
<dbReference type="OrthoDB" id="9805957at2759"/>
<organism evidence="7 8">
    <name type="scientific">Eubucco bourcierii</name>
    <name type="common">red-headed barbet</name>
    <dbReference type="NCBI Taxonomy" id="91767"/>
    <lineage>
        <taxon>Eukaryota</taxon>
        <taxon>Metazoa</taxon>
        <taxon>Chordata</taxon>
        <taxon>Craniata</taxon>
        <taxon>Vertebrata</taxon>
        <taxon>Euteleostomi</taxon>
        <taxon>Archelosauria</taxon>
        <taxon>Archosauria</taxon>
        <taxon>Dinosauria</taxon>
        <taxon>Saurischia</taxon>
        <taxon>Theropoda</taxon>
        <taxon>Coelurosauria</taxon>
        <taxon>Aves</taxon>
        <taxon>Neognathae</taxon>
        <taxon>Neoaves</taxon>
        <taxon>Telluraves</taxon>
        <taxon>Coraciimorphae</taxon>
        <taxon>Piciformes</taxon>
        <taxon>Ramphastidae</taxon>
        <taxon>Eubucco</taxon>
    </lineage>
</organism>
<evidence type="ECO:0000256" key="2">
    <source>
        <dbReference type="ARBA" id="ARBA00023157"/>
    </source>
</evidence>
<keyword evidence="5" id="KW-1133">Transmembrane helix</keyword>
<dbReference type="InterPro" id="IPR013783">
    <property type="entry name" value="Ig-like_fold"/>
</dbReference>
<evidence type="ECO:0000256" key="1">
    <source>
        <dbReference type="ARBA" id="ARBA00022729"/>
    </source>
</evidence>
<dbReference type="InterPro" id="IPR052314">
    <property type="entry name" value="Immune_rcpt_domain"/>
</dbReference>
<keyword evidence="1" id="KW-0732">Signal</keyword>
<sequence length="200" mass="22470">SGCAAENITVVYGMEGGSISVNCSYKPWQQRWREKSWCRQVEESQCQHVVSARRFWLPFLRNWNGTTSISDNVHAGLLTVTIRQLRKQDAGLYQCKTHYLGQEKSLGKVQVEVLPEEPQIPEEPQAVQSISSLPPEADFTAFYILVGFLLTKFVVVVLIFVIVNSRKQRETEQQEPGLQDLPFTAAPAADGLSPSWQSTA</sequence>
<evidence type="ECO:0000256" key="4">
    <source>
        <dbReference type="SAM" id="MobiDB-lite"/>
    </source>
</evidence>
<dbReference type="Proteomes" id="UP000583613">
    <property type="component" value="Unassembled WGS sequence"/>
</dbReference>
<proteinExistence type="predicted"/>
<evidence type="ECO:0000313" key="7">
    <source>
        <dbReference type="EMBL" id="NXF91593.1"/>
    </source>
</evidence>
<accession>A0A7K8XJU5</accession>
<dbReference type="Pfam" id="PF07686">
    <property type="entry name" value="V-set"/>
    <property type="match status" value="1"/>
</dbReference>
<dbReference type="AlphaFoldDB" id="A0A7K8XJU5"/>
<evidence type="ECO:0000313" key="8">
    <source>
        <dbReference type="Proteomes" id="UP000583613"/>
    </source>
</evidence>
<dbReference type="InterPro" id="IPR003599">
    <property type="entry name" value="Ig_sub"/>
</dbReference>
<keyword evidence="5" id="KW-0472">Membrane</keyword>
<dbReference type="Gene3D" id="2.60.40.10">
    <property type="entry name" value="Immunoglobulins"/>
    <property type="match status" value="1"/>
</dbReference>
<dbReference type="InterPro" id="IPR036179">
    <property type="entry name" value="Ig-like_dom_sf"/>
</dbReference>
<protein>
    <submittedName>
        <fullName evidence="7">TREM2 protein</fullName>
    </submittedName>
</protein>
<feature type="non-terminal residue" evidence="7">
    <location>
        <position position="200"/>
    </location>
</feature>
<name>A0A7K8XJU5_9PICI</name>